<evidence type="ECO:0000313" key="4">
    <source>
        <dbReference type="Proteomes" id="UP001440599"/>
    </source>
</evidence>
<comment type="caution">
    <text evidence="3">The sequence shown here is derived from an EMBL/GenBank/DDBJ whole genome shotgun (WGS) entry which is preliminary data.</text>
</comment>
<feature type="domain" description="Alpha/beta hydrolase fold-3" evidence="2">
    <location>
        <begin position="28"/>
        <end position="142"/>
    </location>
</feature>
<name>A0ABV1ENN2_9FIRM</name>
<keyword evidence="1 3" id="KW-0378">Hydrolase</keyword>
<organism evidence="3 4">
    <name type="scientific">Flavonifractor hominis</name>
    <dbReference type="NCBI Taxonomy" id="3133178"/>
    <lineage>
        <taxon>Bacteria</taxon>
        <taxon>Bacillati</taxon>
        <taxon>Bacillota</taxon>
        <taxon>Clostridia</taxon>
        <taxon>Eubacteriales</taxon>
        <taxon>Oscillospiraceae</taxon>
        <taxon>Flavonifractor</taxon>
    </lineage>
</organism>
<proteinExistence type="predicted"/>
<gene>
    <name evidence="3" type="ORF">WMO45_06555</name>
</gene>
<dbReference type="PANTHER" id="PTHR48081:SF3">
    <property type="entry name" value="ALPHA_BETA HYDROLASE FOLD-3 DOMAIN-CONTAINING PROTEIN"/>
    <property type="match status" value="1"/>
</dbReference>
<evidence type="ECO:0000313" key="3">
    <source>
        <dbReference type="EMBL" id="MEQ2456180.1"/>
    </source>
</evidence>
<dbReference type="InterPro" id="IPR029058">
    <property type="entry name" value="AB_hydrolase_fold"/>
</dbReference>
<dbReference type="InterPro" id="IPR013094">
    <property type="entry name" value="AB_hydrolase_3"/>
</dbReference>
<keyword evidence="4" id="KW-1185">Reference proteome</keyword>
<dbReference type="GO" id="GO:0016787">
    <property type="term" value="F:hydrolase activity"/>
    <property type="evidence" value="ECO:0007669"/>
    <property type="project" value="UniProtKB-KW"/>
</dbReference>
<dbReference type="EMBL" id="JBBMFT010000003">
    <property type="protein sequence ID" value="MEQ2456180.1"/>
    <property type="molecule type" value="Genomic_DNA"/>
</dbReference>
<dbReference type="InterPro" id="IPR050300">
    <property type="entry name" value="GDXG_lipolytic_enzyme"/>
</dbReference>
<dbReference type="Proteomes" id="UP001440599">
    <property type="component" value="Unassembled WGS sequence"/>
</dbReference>
<evidence type="ECO:0000256" key="1">
    <source>
        <dbReference type="ARBA" id="ARBA00022801"/>
    </source>
</evidence>
<dbReference type="Gene3D" id="3.40.50.1820">
    <property type="entry name" value="alpha/beta hydrolase"/>
    <property type="match status" value="1"/>
</dbReference>
<reference evidence="3 4" key="1">
    <citation type="submission" date="2024-03" db="EMBL/GenBank/DDBJ databases">
        <title>Human intestinal bacterial collection.</title>
        <authorList>
            <person name="Pauvert C."/>
            <person name="Hitch T.C.A."/>
            <person name="Clavel T."/>
        </authorList>
    </citation>
    <scope>NUCLEOTIDE SEQUENCE [LARGE SCALE GENOMIC DNA]</scope>
    <source>
        <strain evidence="3 4">CLA-AP-H34</strain>
    </source>
</reference>
<protein>
    <submittedName>
        <fullName evidence="3">Alpha/beta hydrolase</fullName>
    </submittedName>
</protein>
<dbReference type="Pfam" id="PF07859">
    <property type="entry name" value="Abhydrolase_3"/>
    <property type="match status" value="1"/>
</dbReference>
<dbReference type="SUPFAM" id="SSF53474">
    <property type="entry name" value="alpha/beta-Hydrolases"/>
    <property type="match status" value="1"/>
</dbReference>
<sequence>MNTFTFDCCGVPVGADLYPAIGPAKAAILYFHGGGLLYGRRDDLPQPYIQAITGRGYHLICLDYLLAPESPLPQIHACADRALEWFLAAREGELGLGHCPFVLFGRSAGAYLALLLAHRLGLAGGEQPLALWAFYGYHDLRHPFFTSPSPHYQMLPQIDRSLIPDLWNAPPVSSAPIESRFFLYVYARQQGAWPRFLTRDVEDWGRFSISDDGLRRLPPTFLTASTADQDVPFSFSRKMSLFIPDNQFLPVYGLEHDYDRDPALAESQALYRECLDWLDRKVTP</sequence>
<evidence type="ECO:0000259" key="2">
    <source>
        <dbReference type="Pfam" id="PF07859"/>
    </source>
</evidence>
<dbReference type="RefSeq" id="WP_349139766.1">
    <property type="nucleotide sequence ID" value="NZ_JBBMFT010000003.1"/>
</dbReference>
<accession>A0ABV1ENN2</accession>
<dbReference type="PANTHER" id="PTHR48081">
    <property type="entry name" value="AB HYDROLASE SUPERFAMILY PROTEIN C4A8.06C"/>
    <property type="match status" value="1"/>
</dbReference>